<name>A0A7W6DC40_9SPHN</name>
<sequence>MPMSPVKTIAALLAAALSASALPASAQSMIVRASGPSAGQYRAGTRLADTARLTLKQGDIVTLLDSRGTRTVRGPGIFPVITTASADTIRPAQLSSLMDTQKTRRARTGAVRGDAADARPRNPSIWFADIAQSSDFCVADPAAVQLWRADSSAAASYAVTQGTASATISFAAGQSTAPWPIDLPVSEGGDYRLSGAGLSQPVALRFRLLTQVPEDMDAIAALLIENKCEAQLSLLIETTAQPEPAPAG</sequence>
<feature type="signal peptide" evidence="1">
    <location>
        <begin position="1"/>
        <end position="26"/>
    </location>
</feature>
<keyword evidence="3" id="KW-1185">Reference proteome</keyword>
<reference evidence="2 3" key="1">
    <citation type="submission" date="2020-08" db="EMBL/GenBank/DDBJ databases">
        <title>Genomic Encyclopedia of Type Strains, Phase IV (KMG-IV): sequencing the most valuable type-strain genomes for metagenomic binning, comparative biology and taxonomic classification.</title>
        <authorList>
            <person name="Goeker M."/>
        </authorList>
    </citation>
    <scope>NUCLEOTIDE SEQUENCE [LARGE SCALE GENOMIC DNA]</scope>
    <source>
        <strain evidence="2 3">DSM 29348</strain>
    </source>
</reference>
<evidence type="ECO:0000313" key="2">
    <source>
        <dbReference type="EMBL" id="MBB3980530.1"/>
    </source>
</evidence>
<feature type="chain" id="PRO_5030663636" evidence="1">
    <location>
        <begin position="27"/>
        <end position="248"/>
    </location>
</feature>
<organism evidence="2 3">
    <name type="scientific">Sphingobium fontiphilum</name>
    <dbReference type="NCBI Taxonomy" id="944425"/>
    <lineage>
        <taxon>Bacteria</taxon>
        <taxon>Pseudomonadati</taxon>
        <taxon>Pseudomonadota</taxon>
        <taxon>Alphaproteobacteria</taxon>
        <taxon>Sphingomonadales</taxon>
        <taxon>Sphingomonadaceae</taxon>
        <taxon>Sphingobium</taxon>
    </lineage>
</organism>
<dbReference type="Proteomes" id="UP000552757">
    <property type="component" value="Unassembled WGS sequence"/>
</dbReference>
<protein>
    <submittedName>
        <fullName evidence="2">Uncharacterized protein</fullName>
    </submittedName>
</protein>
<dbReference type="RefSeq" id="WP_246344258.1">
    <property type="nucleotide sequence ID" value="NZ_JACIEB010000001.1"/>
</dbReference>
<evidence type="ECO:0000313" key="3">
    <source>
        <dbReference type="Proteomes" id="UP000552757"/>
    </source>
</evidence>
<evidence type="ECO:0000256" key="1">
    <source>
        <dbReference type="SAM" id="SignalP"/>
    </source>
</evidence>
<dbReference type="AlphaFoldDB" id="A0A7W6DC40"/>
<dbReference type="EMBL" id="JACIEB010000001">
    <property type="protein sequence ID" value="MBB3980530.1"/>
    <property type="molecule type" value="Genomic_DNA"/>
</dbReference>
<gene>
    <name evidence="2" type="ORF">GGR44_000161</name>
</gene>
<accession>A0A7W6DC40</accession>
<keyword evidence="1" id="KW-0732">Signal</keyword>
<comment type="caution">
    <text evidence="2">The sequence shown here is derived from an EMBL/GenBank/DDBJ whole genome shotgun (WGS) entry which is preliminary data.</text>
</comment>
<proteinExistence type="predicted"/>